<feature type="transmembrane region" description="Helical" evidence="6">
    <location>
        <begin position="396"/>
        <end position="421"/>
    </location>
</feature>
<dbReference type="EMBL" id="JPGK01000009">
    <property type="protein sequence ID" value="KGA93075.1"/>
    <property type="molecule type" value="Genomic_DNA"/>
</dbReference>
<evidence type="ECO:0000313" key="7">
    <source>
        <dbReference type="EMBL" id="KGA93075.1"/>
    </source>
</evidence>
<protein>
    <submittedName>
        <fullName evidence="7">Permease of the major facilitator superfamily</fullName>
    </submittedName>
</protein>
<dbReference type="PATRIC" id="fig|178606.4.peg.2272"/>
<dbReference type="SUPFAM" id="SSF103473">
    <property type="entry name" value="MFS general substrate transporter"/>
    <property type="match status" value="1"/>
</dbReference>
<dbReference type="OrthoDB" id="9815525at2"/>
<comment type="caution">
    <text evidence="7">The sequence shown here is derived from an EMBL/GenBank/DDBJ whole genome shotgun (WGS) entry which is preliminary data.</text>
</comment>
<dbReference type="GO" id="GO:0005886">
    <property type="term" value="C:plasma membrane"/>
    <property type="evidence" value="ECO:0007669"/>
    <property type="project" value="UniProtKB-SubCell"/>
</dbReference>
<evidence type="ECO:0000256" key="2">
    <source>
        <dbReference type="ARBA" id="ARBA00022475"/>
    </source>
</evidence>
<keyword evidence="3 6" id="KW-0812">Transmembrane</keyword>
<reference evidence="7 8" key="1">
    <citation type="submission" date="2014-06" db="EMBL/GenBank/DDBJ databases">
        <title>Draft genome sequence of iron oxidizing acidophile Leptospirillum ferriphilum DSM14647.</title>
        <authorList>
            <person name="Cardenas J.P."/>
            <person name="Lazcano M."/>
            <person name="Ossandon F.J."/>
            <person name="Corbett M."/>
            <person name="Holmes D.S."/>
            <person name="Watkin E."/>
        </authorList>
    </citation>
    <scope>NUCLEOTIDE SEQUENCE [LARGE SCALE GENOMIC DNA]</scope>
    <source>
        <strain evidence="7 8">DSM 14647</strain>
    </source>
</reference>
<keyword evidence="4 6" id="KW-1133">Transmembrane helix</keyword>
<dbReference type="CDD" id="cd06173">
    <property type="entry name" value="MFS_MefA_like"/>
    <property type="match status" value="1"/>
</dbReference>
<feature type="transmembrane region" description="Helical" evidence="6">
    <location>
        <begin position="154"/>
        <end position="178"/>
    </location>
</feature>
<evidence type="ECO:0000256" key="6">
    <source>
        <dbReference type="SAM" id="Phobius"/>
    </source>
</evidence>
<comment type="subcellular location">
    <subcellularLocation>
        <location evidence="1">Cell membrane</location>
        <topology evidence="1">Multi-pass membrane protein</topology>
    </subcellularLocation>
</comment>
<dbReference type="RefSeq" id="WP_036083391.1">
    <property type="nucleotide sequence ID" value="NZ_JBPKCJ010000007.1"/>
</dbReference>
<feature type="transmembrane region" description="Helical" evidence="6">
    <location>
        <begin position="331"/>
        <end position="352"/>
    </location>
</feature>
<organism evidence="7 8">
    <name type="scientific">Leptospirillum ferriphilum</name>
    <dbReference type="NCBI Taxonomy" id="178606"/>
    <lineage>
        <taxon>Bacteria</taxon>
        <taxon>Pseudomonadati</taxon>
        <taxon>Nitrospirota</taxon>
        <taxon>Nitrospiria</taxon>
        <taxon>Nitrospirales</taxon>
        <taxon>Nitrospiraceae</taxon>
        <taxon>Leptospirillum</taxon>
    </lineage>
</organism>
<evidence type="ECO:0000313" key="8">
    <source>
        <dbReference type="Proteomes" id="UP000029452"/>
    </source>
</evidence>
<evidence type="ECO:0000256" key="1">
    <source>
        <dbReference type="ARBA" id="ARBA00004651"/>
    </source>
</evidence>
<feature type="transmembrane region" description="Helical" evidence="6">
    <location>
        <begin position="118"/>
        <end position="142"/>
    </location>
</feature>
<feature type="transmembrane region" description="Helical" evidence="6">
    <location>
        <begin position="184"/>
        <end position="203"/>
    </location>
</feature>
<evidence type="ECO:0000256" key="5">
    <source>
        <dbReference type="ARBA" id="ARBA00023136"/>
    </source>
</evidence>
<evidence type="ECO:0000256" key="3">
    <source>
        <dbReference type="ARBA" id="ARBA00022692"/>
    </source>
</evidence>
<dbReference type="GO" id="GO:0022857">
    <property type="term" value="F:transmembrane transporter activity"/>
    <property type="evidence" value="ECO:0007669"/>
    <property type="project" value="InterPro"/>
</dbReference>
<feature type="transmembrane region" description="Helical" evidence="6">
    <location>
        <begin position="364"/>
        <end position="384"/>
    </location>
</feature>
<gene>
    <name evidence="7" type="ORF">LptCag_0935</name>
</gene>
<dbReference type="InterPro" id="IPR036259">
    <property type="entry name" value="MFS_trans_sf"/>
</dbReference>
<keyword evidence="5 6" id="KW-0472">Membrane</keyword>
<feature type="transmembrane region" description="Helical" evidence="6">
    <location>
        <begin position="91"/>
        <end position="112"/>
    </location>
</feature>
<proteinExistence type="predicted"/>
<dbReference type="PANTHER" id="PTHR23513">
    <property type="entry name" value="INTEGRAL MEMBRANE EFFLUX PROTEIN-RELATED"/>
    <property type="match status" value="1"/>
</dbReference>
<dbReference type="PANTHER" id="PTHR23513:SF6">
    <property type="entry name" value="MAJOR FACILITATOR SUPERFAMILY ASSOCIATED DOMAIN-CONTAINING PROTEIN"/>
    <property type="match status" value="1"/>
</dbReference>
<accession>A0A094W9B5</accession>
<feature type="transmembrane region" description="Helical" evidence="6">
    <location>
        <begin position="245"/>
        <end position="268"/>
    </location>
</feature>
<dbReference type="Gene3D" id="1.20.1250.20">
    <property type="entry name" value="MFS general substrate transporter like domains"/>
    <property type="match status" value="1"/>
</dbReference>
<feature type="transmembrane region" description="Helical" evidence="6">
    <location>
        <begin position="280"/>
        <end position="300"/>
    </location>
</feature>
<keyword evidence="2" id="KW-1003">Cell membrane</keyword>
<dbReference type="Proteomes" id="UP000029452">
    <property type="component" value="Unassembled WGS sequence"/>
</dbReference>
<dbReference type="Pfam" id="PF07690">
    <property type="entry name" value="MFS_1"/>
    <property type="match status" value="1"/>
</dbReference>
<name>A0A094W9B5_9BACT</name>
<feature type="transmembrane region" description="Helical" evidence="6">
    <location>
        <begin position="57"/>
        <end position="79"/>
    </location>
</feature>
<sequence length="429" mass="46022">MSNGPGTGPFPYRLKWERILRNNRFRMLLAAYTLSQFSEGMTQTSLTWIAFRSSHNHIGLVATIGLLQTLIPFFIILPAGYLADRFPAPPLLAGVNLFKGATYALIPLISLLEPISRTSILSIVVLTAVLSSFFIPAFGAMLPSLVPADGIKKANGWILIFGQGGYLLGPLTAGILLFHLEAPWLILISGSCFALSAVLMILVPSLPAGQLYGQTPVSTPSKMHWSAVKKDLTQILLLFRQRPNMILAILTLGVYGIVNAPLPVLFPLMATEVFRMNKGFYTILAGSYFSGAFLAGLTIIRLSGTPPLKLIAGGLGLAGLSLTAVSLTSSFWIGPLAFVLSGAGLAMIQPLVNEWLQKEVPRPLLGLAFSLTWLLFLMASLTGIRGGSFLAEKVGLHPLMAGTGTGLFILSGVLLLSTYLLKSVSKRNN</sequence>
<dbReference type="InterPro" id="IPR011701">
    <property type="entry name" value="MFS"/>
</dbReference>
<evidence type="ECO:0000256" key="4">
    <source>
        <dbReference type="ARBA" id="ARBA00022989"/>
    </source>
</evidence>
<dbReference type="AlphaFoldDB" id="A0A094W9B5"/>